<gene>
    <name evidence="3" type="primary">LOC103264203</name>
</gene>
<dbReference type="SUPFAM" id="SSF109640">
    <property type="entry name" value="KRAB domain (Kruppel-associated box)"/>
    <property type="match status" value="1"/>
</dbReference>
<proteinExistence type="predicted"/>
<dbReference type="Pfam" id="PF01352">
    <property type="entry name" value="KRAB"/>
    <property type="match status" value="1"/>
</dbReference>
<accession>A0A3Q0E6W9</accession>
<evidence type="ECO:0000259" key="1">
    <source>
        <dbReference type="PROSITE" id="PS50805"/>
    </source>
</evidence>
<dbReference type="InterPro" id="IPR036051">
    <property type="entry name" value="KRAB_dom_sf"/>
</dbReference>
<dbReference type="SMART" id="SM00349">
    <property type="entry name" value="KRAB"/>
    <property type="match status" value="1"/>
</dbReference>
<dbReference type="InterPro" id="IPR050169">
    <property type="entry name" value="Krueppel_C2H2_ZnF"/>
</dbReference>
<evidence type="ECO:0000313" key="2">
    <source>
        <dbReference type="Proteomes" id="UP000189704"/>
    </source>
</evidence>
<dbReference type="PROSITE" id="PS50805">
    <property type="entry name" value="KRAB"/>
    <property type="match status" value="1"/>
</dbReference>
<organism evidence="2 3">
    <name type="scientific">Carlito syrichta</name>
    <name type="common">Philippine tarsier</name>
    <name type="synonym">Tarsius syrichta</name>
    <dbReference type="NCBI Taxonomy" id="1868482"/>
    <lineage>
        <taxon>Eukaryota</taxon>
        <taxon>Metazoa</taxon>
        <taxon>Chordata</taxon>
        <taxon>Craniata</taxon>
        <taxon>Vertebrata</taxon>
        <taxon>Euteleostomi</taxon>
        <taxon>Mammalia</taxon>
        <taxon>Eutheria</taxon>
        <taxon>Euarchontoglires</taxon>
        <taxon>Primates</taxon>
        <taxon>Haplorrhini</taxon>
        <taxon>Tarsiiformes</taxon>
        <taxon>Tarsiidae</taxon>
        <taxon>Carlito</taxon>
    </lineage>
</organism>
<dbReference type="STRING" id="1868482.ENSTSYP00000029075"/>
<dbReference type="GeneID" id="103264203"/>
<dbReference type="CDD" id="cd07765">
    <property type="entry name" value="KRAB_A-box"/>
    <property type="match status" value="1"/>
</dbReference>
<evidence type="ECO:0000313" key="3">
    <source>
        <dbReference type="RefSeq" id="XP_021570020.1"/>
    </source>
</evidence>
<dbReference type="PANTHER" id="PTHR23232:SF158">
    <property type="entry name" value="KRAB DOMAIN-CONTAINING PROTEIN 5"/>
    <property type="match status" value="1"/>
</dbReference>
<protein>
    <submittedName>
        <fullName evidence="3">Zinc finger protein 124-like</fullName>
    </submittedName>
</protein>
<reference evidence="3" key="1">
    <citation type="submission" date="2025-08" db="UniProtKB">
        <authorList>
            <consortium name="RefSeq"/>
        </authorList>
    </citation>
    <scope>IDENTIFICATION</scope>
</reference>
<dbReference type="PANTHER" id="PTHR23232">
    <property type="entry name" value="KRAB DOMAIN C2H2 ZINC FINGER"/>
    <property type="match status" value="1"/>
</dbReference>
<dbReference type="Proteomes" id="UP000189704">
    <property type="component" value="Unplaced"/>
</dbReference>
<dbReference type="GO" id="GO:0006355">
    <property type="term" value="P:regulation of DNA-templated transcription"/>
    <property type="evidence" value="ECO:0007669"/>
    <property type="project" value="InterPro"/>
</dbReference>
<dbReference type="InterPro" id="IPR001909">
    <property type="entry name" value="KRAB"/>
</dbReference>
<sequence>MDLVAFEDVAVNFTQEEWALLDPSQKNLYKDVMQETFRNLASIGTKWEDQIIEDQYKNSWRNLRYMKEFILERNPMNVKNVGKSSDIPVTFVDMKKLILEANLKM</sequence>
<dbReference type="KEGG" id="csyr:103264203"/>
<dbReference type="Gene3D" id="6.10.140.140">
    <property type="match status" value="1"/>
</dbReference>
<name>A0A3Q0E6W9_CARSF</name>
<feature type="domain" description="KRAB" evidence="1">
    <location>
        <begin position="4"/>
        <end position="72"/>
    </location>
</feature>
<keyword evidence="2" id="KW-1185">Reference proteome</keyword>
<dbReference type="OrthoDB" id="9528177at2759"/>
<dbReference type="RefSeq" id="XP_021570020.1">
    <property type="nucleotide sequence ID" value="XM_021714345.1"/>
</dbReference>
<dbReference type="AlphaFoldDB" id="A0A3Q0E6W9"/>